<keyword evidence="9" id="KW-0460">Magnesium</keyword>
<keyword evidence="4" id="KW-0963">Cytoplasm</keyword>
<evidence type="ECO:0000256" key="1">
    <source>
        <dbReference type="ARBA" id="ARBA00004496"/>
    </source>
</evidence>
<keyword evidence="12" id="KW-1185">Reference proteome</keyword>
<dbReference type="Pfam" id="PF02367">
    <property type="entry name" value="TsaE"/>
    <property type="match status" value="1"/>
</dbReference>
<dbReference type="RefSeq" id="WP_172232204.1">
    <property type="nucleotide sequence ID" value="NZ_CP035946.1"/>
</dbReference>
<evidence type="ECO:0000313" key="12">
    <source>
        <dbReference type="Proteomes" id="UP000786183"/>
    </source>
</evidence>
<dbReference type="Gene3D" id="3.40.50.300">
    <property type="entry name" value="P-loop containing nucleotide triphosphate hydrolases"/>
    <property type="match status" value="1"/>
</dbReference>
<evidence type="ECO:0000256" key="2">
    <source>
        <dbReference type="ARBA" id="ARBA00007599"/>
    </source>
</evidence>
<comment type="subcellular location">
    <subcellularLocation>
        <location evidence="1">Cytoplasm</location>
    </subcellularLocation>
</comment>
<keyword evidence="6" id="KW-0479">Metal-binding</keyword>
<sequence>MKIKANINELSKVTDLFKENGVYILQGDLASGKTSLVKHLLKTRLDYDDVSSPTFSILNIYEKNNKKIFHYDIYNCEVKTMLINGLFENFFINTLHLVEWGNEELILLLKKYNINATIVKITTIKEGREYEFIEA</sequence>
<protein>
    <recommendedName>
        <fullName evidence="3">tRNA threonylcarbamoyladenosine biosynthesis protein TsaE</fullName>
    </recommendedName>
    <alternativeName>
        <fullName evidence="10">t(6)A37 threonylcarbamoyladenosine biosynthesis protein TsaE</fullName>
    </alternativeName>
</protein>
<comment type="similarity">
    <text evidence="2">Belongs to the TsaE family.</text>
</comment>
<dbReference type="PANTHER" id="PTHR33540:SF2">
    <property type="entry name" value="TRNA THREONYLCARBAMOYLADENOSINE BIOSYNTHESIS PROTEIN TSAE"/>
    <property type="match status" value="1"/>
</dbReference>
<evidence type="ECO:0000256" key="6">
    <source>
        <dbReference type="ARBA" id="ARBA00022723"/>
    </source>
</evidence>
<gene>
    <name evidence="11" type="primary">tsaE</name>
    <name evidence="11" type="ORF">AVCANL283_00250</name>
</gene>
<dbReference type="Proteomes" id="UP000786183">
    <property type="component" value="Unassembled WGS sequence"/>
</dbReference>
<accession>A0ABS7WQG7</accession>
<dbReference type="NCBIfam" id="TIGR00150">
    <property type="entry name" value="T6A_YjeE"/>
    <property type="match status" value="1"/>
</dbReference>
<evidence type="ECO:0000256" key="5">
    <source>
        <dbReference type="ARBA" id="ARBA00022694"/>
    </source>
</evidence>
<proteinExistence type="inferred from homology"/>
<dbReference type="SUPFAM" id="SSF52540">
    <property type="entry name" value="P-loop containing nucleoside triphosphate hydrolases"/>
    <property type="match status" value="1"/>
</dbReference>
<organism evidence="11 12">
    <name type="scientific">Campylobacter canadensis</name>
    <dbReference type="NCBI Taxonomy" id="449520"/>
    <lineage>
        <taxon>Bacteria</taxon>
        <taxon>Pseudomonadati</taxon>
        <taxon>Campylobacterota</taxon>
        <taxon>Epsilonproteobacteria</taxon>
        <taxon>Campylobacterales</taxon>
        <taxon>Campylobacteraceae</taxon>
        <taxon>Campylobacter</taxon>
    </lineage>
</organism>
<keyword evidence="7" id="KW-0547">Nucleotide-binding</keyword>
<evidence type="ECO:0000313" key="11">
    <source>
        <dbReference type="EMBL" id="MBZ7986542.1"/>
    </source>
</evidence>
<evidence type="ECO:0000256" key="4">
    <source>
        <dbReference type="ARBA" id="ARBA00022490"/>
    </source>
</evidence>
<dbReference type="InterPro" id="IPR003442">
    <property type="entry name" value="T6A_TsaE"/>
</dbReference>
<reference evidence="11 12" key="1">
    <citation type="submission" date="2020-07" db="EMBL/GenBank/DDBJ databases">
        <title>Transfer of Campylobacter canadensis to the novel genus Avispirillum gen. nov., that also includes two novel species recovered from migratory waterfowl: Avispirillum anseris sp. nov. and Avispirillum brantae sp. nov.</title>
        <authorList>
            <person name="Miller W.G."/>
            <person name="Chapman M.H."/>
            <person name="Yee E."/>
            <person name="Inglis G.D."/>
        </authorList>
    </citation>
    <scope>NUCLEOTIDE SEQUENCE [LARGE SCALE GENOMIC DNA]</scope>
    <source>
        <strain evidence="11 12">L283</strain>
    </source>
</reference>
<dbReference type="InterPro" id="IPR027417">
    <property type="entry name" value="P-loop_NTPase"/>
</dbReference>
<dbReference type="PANTHER" id="PTHR33540">
    <property type="entry name" value="TRNA THREONYLCARBAMOYLADENOSINE BIOSYNTHESIS PROTEIN TSAE"/>
    <property type="match status" value="1"/>
</dbReference>
<keyword evidence="8" id="KW-0067">ATP-binding</keyword>
<evidence type="ECO:0000256" key="8">
    <source>
        <dbReference type="ARBA" id="ARBA00022840"/>
    </source>
</evidence>
<comment type="caution">
    <text evidence="11">The sequence shown here is derived from an EMBL/GenBank/DDBJ whole genome shotgun (WGS) entry which is preliminary data.</text>
</comment>
<evidence type="ECO:0000256" key="10">
    <source>
        <dbReference type="ARBA" id="ARBA00032441"/>
    </source>
</evidence>
<dbReference type="EMBL" id="JACGBB010000001">
    <property type="protein sequence ID" value="MBZ7986542.1"/>
    <property type="molecule type" value="Genomic_DNA"/>
</dbReference>
<name>A0ABS7WQG7_9BACT</name>
<evidence type="ECO:0000256" key="3">
    <source>
        <dbReference type="ARBA" id="ARBA00019010"/>
    </source>
</evidence>
<keyword evidence="5" id="KW-0819">tRNA processing</keyword>
<evidence type="ECO:0000256" key="9">
    <source>
        <dbReference type="ARBA" id="ARBA00022842"/>
    </source>
</evidence>
<evidence type="ECO:0000256" key="7">
    <source>
        <dbReference type="ARBA" id="ARBA00022741"/>
    </source>
</evidence>